<accession>A0AAD1UQ43</accession>
<keyword evidence="1" id="KW-1133">Transmembrane helix</keyword>
<proteinExistence type="predicted"/>
<feature type="transmembrane region" description="Helical" evidence="1">
    <location>
        <begin position="20"/>
        <end position="41"/>
    </location>
</feature>
<evidence type="ECO:0000256" key="1">
    <source>
        <dbReference type="SAM" id="Phobius"/>
    </source>
</evidence>
<dbReference type="AlphaFoldDB" id="A0AAD1UQ43"/>
<dbReference type="Proteomes" id="UP001295684">
    <property type="component" value="Unassembled WGS sequence"/>
</dbReference>
<dbReference type="EMBL" id="CAMPGE010009946">
    <property type="protein sequence ID" value="CAI2368805.1"/>
    <property type="molecule type" value="Genomic_DNA"/>
</dbReference>
<organism evidence="2 3">
    <name type="scientific">Euplotes crassus</name>
    <dbReference type="NCBI Taxonomy" id="5936"/>
    <lineage>
        <taxon>Eukaryota</taxon>
        <taxon>Sar</taxon>
        <taxon>Alveolata</taxon>
        <taxon>Ciliophora</taxon>
        <taxon>Intramacronucleata</taxon>
        <taxon>Spirotrichea</taxon>
        <taxon>Hypotrichia</taxon>
        <taxon>Euplotida</taxon>
        <taxon>Euplotidae</taxon>
        <taxon>Moneuplotes</taxon>
    </lineage>
</organism>
<gene>
    <name evidence="2" type="ORF">ECRASSUSDP1_LOCUS10101</name>
</gene>
<feature type="transmembrane region" description="Helical" evidence="1">
    <location>
        <begin position="258"/>
        <end position="277"/>
    </location>
</feature>
<evidence type="ECO:0000313" key="3">
    <source>
        <dbReference type="Proteomes" id="UP001295684"/>
    </source>
</evidence>
<reference evidence="2" key="1">
    <citation type="submission" date="2023-07" db="EMBL/GenBank/DDBJ databases">
        <authorList>
            <consortium name="AG Swart"/>
            <person name="Singh M."/>
            <person name="Singh A."/>
            <person name="Seah K."/>
            <person name="Emmerich C."/>
        </authorList>
    </citation>
    <scope>NUCLEOTIDE SEQUENCE</scope>
    <source>
        <strain evidence="2">DP1</strain>
    </source>
</reference>
<sequence length="346" mass="40501">MSLVVNRWLDQYPILGYEEVDVWLGCFFSGCTFGLLLRYYGQTGTAIKELKEIDLERDDLYSLFAHLDLRKPIPVKLQGVAITASTMKENKFVQKEALKNIPPKLLAGRYPSEETPAVPREIAKFYNERDNSLYGSGQVRMSMNDFYLVSSEKTQPKIYVKNNEGEYVNLRYLKANDEDYYKSVIRKSPTYSILEKSQFEQVRRVLVEGEIITLGGYLHYNYKEDEFQISHLISVAAGYADKMFKNGLKLYNGRKKEILKYIGIFAGISILFFYLGYQRSEIFSNFRPIYINHSSEMPRGISRKWSNCRWRMYKLHVLQSYSNFPPMLSHQSLRNVKQNDFNLSYM</sequence>
<protein>
    <submittedName>
        <fullName evidence="2">Uncharacterized protein</fullName>
    </submittedName>
</protein>
<keyword evidence="1" id="KW-0472">Membrane</keyword>
<evidence type="ECO:0000313" key="2">
    <source>
        <dbReference type="EMBL" id="CAI2368805.1"/>
    </source>
</evidence>
<keyword evidence="1" id="KW-0812">Transmembrane</keyword>
<comment type="caution">
    <text evidence="2">The sequence shown here is derived from an EMBL/GenBank/DDBJ whole genome shotgun (WGS) entry which is preliminary data.</text>
</comment>
<keyword evidence="3" id="KW-1185">Reference proteome</keyword>
<name>A0AAD1UQ43_EUPCR</name>